<evidence type="ECO:0000313" key="3">
    <source>
        <dbReference type="Proteomes" id="UP000299102"/>
    </source>
</evidence>
<dbReference type="EMBL" id="BGZK01000716">
    <property type="protein sequence ID" value="GBP57414.1"/>
    <property type="molecule type" value="Genomic_DNA"/>
</dbReference>
<dbReference type="AlphaFoldDB" id="A0A4C1X532"/>
<comment type="caution">
    <text evidence="2">The sequence shown here is derived from an EMBL/GenBank/DDBJ whole genome shotgun (WGS) entry which is preliminary data.</text>
</comment>
<keyword evidence="3" id="KW-1185">Reference proteome</keyword>
<protein>
    <submittedName>
        <fullName evidence="2">Uncharacterized protein</fullName>
    </submittedName>
</protein>
<reference evidence="2 3" key="1">
    <citation type="journal article" date="2019" name="Commun. Biol.">
        <title>The bagworm genome reveals a unique fibroin gene that provides high tensile strength.</title>
        <authorList>
            <person name="Kono N."/>
            <person name="Nakamura H."/>
            <person name="Ohtoshi R."/>
            <person name="Tomita M."/>
            <person name="Numata K."/>
            <person name="Arakawa K."/>
        </authorList>
    </citation>
    <scope>NUCLEOTIDE SEQUENCE [LARGE SCALE GENOMIC DNA]</scope>
</reference>
<organism evidence="2 3">
    <name type="scientific">Eumeta variegata</name>
    <name type="common">Bagworm moth</name>
    <name type="synonym">Eumeta japonica</name>
    <dbReference type="NCBI Taxonomy" id="151549"/>
    <lineage>
        <taxon>Eukaryota</taxon>
        <taxon>Metazoa</taxon>
        <taxon>Ecdysozoa</taxon>
        <taxon>Arthropoda</taxon>
        <taxon>Hexapoda</taxon>
        <taxon>Insecta</taxon>
        <taxon>Pterygota</taxon>
        <taxon>Neoptera</taxon>
        <taxon>Endopterygota</taxon>
        <taxon>Lepidoptera</taxon>
        <taxon>Glossata</taxon>
        <taxon>Ditrysia</taxon>
        <taxon>Tineoidea</taxon>
        <taxon>Psychidae</taxon>
        <taxon>Oiketicinae</taxon>
        <taxon>Eumeta</taxon>
    </lineage>
</organism>
<evidence type="ECO:0000313" key="2">
    <source>
        <dbReference type="EMBL" id="GBP57414.1"/>
    </source>
</evidence>
<evidence type="ECO:0000256" key="1">
    <source>
        <dbReference type="SAM" id="MobiDB-lite"/>
    </source>
</evidence>
<feature type="region of interest" description="Disordered" evidence="1">
    <location>
        <begin position="21"/>
        <end position="40"/>
    </location>
</feature>
<gene>
    <name evidence="2" type="ORF">EVAR_41307_1</name>
</gene>
<dbReference type="Proteomes" id="UP000299102">
    <property type="component" value="Unassembled WGS sequence"/>
</dbReference>
<sequence length="120" mass="12788">MCIIRCDTIEILSGCCAKPPEAQRPTASNSDIGRPATARPTISESAAFGRTLSEIEAQEHEPVCMPISHSLSRSVSLALANYARVEGTRAFHSVSLALRRANHASGRDACLSLALIAKRA</sequence>
<accession>A0A4C1X532</accession>
<name>A0A4C1X532_EUMVA</name>
<proteinExistence type="predicted"/>